<dbReference type="EMBL" id="JBHSJB010000016">
    <property type="protein sequence ID" value="MFC5055704.1"/>
    <property type="molecule type" value="Genomic_DNA"/>
</dbReference>
<name>A0ABV9Y1W1_9PSEU</name>
<keyword evidence="1" id="KW-0472">Membrane</keyword>
<evidence type="ECO:0000313" key="3">
    <source>
        <dbReference type="Proteomes" id="UP001595833"/>
    </source>
</evidence>
<dbReference type="RefSeq" id="WP_344040093.1">
    <property type="nucleotide sequence ID" value="NZ_BAAAKE010000020.1"/>
</dbReference>
<evidence type="ECO:0008006" key="4">
    <source>
        <dbReference type="Google" id="ProtNLM"/>
    </source>
</evidence>
<feature type="transmembrane region" description="Helical" evidence="1">
    <location>
        <begin position="113"/>
        <end position="138"/>
    </location>
</feature>
<keyword evidence="1" id="KW-0812">Transmembrane</keyword>
<evidence type="ECO:0000313" key="2">
    <source>
        <dbReference type="EMBL" id="MFC5055704.1"/>
    </source>
</evidence>
<comment type="caution">
    <text evidence="2">The sequence shown here is derived from an EMBL/GenBank/DDBJ whole genome shotgun (WGS) entry which is preliminary data.</text>
</comment>
<dbReference type="Proteomes" id="UP001595833">
    <property type="component" value="Unassembled WGS sequence"/>
</dbReference>
<proteinExistence type="predicted"/>
<organism evidence="2 3">
    <name type="scientific">Saccharothrix xinjiangensis</name>
    <dbReference type="NCBI Taxonomy" id="204798"/>
    <lineage>
        <taxon>Bacteria</taxon>
        <taxon>Bacillati</taxon>
        <taxon>Actinomycetota</taxon>
        <taxon>Actinomycetes</taxon>
        <taxon>Pseudonocardiales</taxon>
        <taxon>Pseudonocardiaceae</taxon>
        <taxon>Saccharothrix</taxon>
    </lineage>
</organism>
<gene>
    <name evidence="2" type="ORF">ACFPFM_18315</name>
</gene>
<feature type="transmembrane region" description="Helical" evidence="1">
    <location>
        <begin position="43"/>
        <end position="64"/>
    </location>
</feature>
<sequence>MVGGLVLGTLLAVAGIAFGSAVVPLVSIELVVVAVSAKLPDHVWAAVAAAAVGQVAGKSLYLLAAGSRIRLPRALRERIGGALGPTEPGATPRTALAGRWQRLRTRCEDNRRVLLATLAVSALAGLPPIMLTTVLAGLAGVRLVTYLAICLPLRLARFAVLATAPGLLPGWLG</sequence>
<keyword evidence="3" id="KW-1185">Reference proteome</keyword>
<accession>A0ABV9Y1W1</accession>
<evidence type="ECO:0000256" key="1">
    <source>
        <dbReference type="SAM" id="Phobius"/>
    </source>
</evidence>
<reference evidence="3" key="1">
    <citation type="journal article" date="2019" name="Int. J. Syst. Evol. Microbiol.">
        <title>The Global Catalogue of Microorganisms (GCM) 10K type strain sequencing project: providing services to taxonomists for standard genome sequencing and annotation.</title>
        <authorList>
            <consortium name="The Broad Institute Genomics Platform"/>
            <consortium name="The Broad Institute Genome Sequencing Center for Infectious Disease"/>
            <person name="Wu L."/>
            <person name="Ma J."/>
        </authorList>
    </citation>
    <scope>NUCLEOTIDE SEQUENCE [LARGE SCALE GENOMIC DNA]</scope>
    <source>
        <strain evidence="3">KCTC 12848</strain>
    </source>
</reference>
<protein>
    <recommendedName>
        <fullName evidence="4">Membrane protein YqaA with SNARE-associated domain</fullName>
    </recommendedName>
</protein>
<keyword evidence="1" id="KW-1133">Transmembrane helix</keyword>